<keyword evidence="10" id="KW-1185">Reference proteome</keyword>
<sequence length="146" mass="15971">MKKLTLALAAAATLVTSSVVPAMSAPWKPSGLSAPGSNVEQVRYRRGYYYNGGRHYYNGHRGYNYYRPGYRNYNGWWYPAAAFAAGALIGGAIAAQPAPAYPAPSYGAGGVNAHVQWCANRYRSYRVSDNTFQPYGAPRQQCVSPY</sequence>
<keyword evidence="7" id="KW-0472">Membrane</keyword>
<organism evidence="9 10">
    <name type="scientific">Starkeya nomas</name>
    <dbReference type="NCBI Taxonomy" id="2666134"/>
    <lineage>
        <taxon>Bacteria</taxon>
        <taxon>Pseudomonadati</taxon>
        <taxon>Pseudomonadota</taxon>
        <taxon>Alphaproteobacteria</taxon>
        <taxon>Hyphomicrobiales</taxon>
        <taxon>Xanthobacteraceae</taxon>
        <taxon>Starkeya</taxon>
    </lineage>
</organism>
<keyword evidence="7" id="KW-0812">Transmembrane</keyword>
<evidence type="ECO:0000313" key="10">
    <source>
        <dbReference type="Proteomes" id="UP000433050"/>
    </source>
</evidence>
<keyword evidence="8" id="KW-0732">Signal</keyword>
<keyword evidence="5" id="KW-0430">Lectin</keyword>
<comment type="function">
    <text evidence="6">Has immunoglobulin-binding and hemagglutination properties, and can bind to mannose. Essential for virulence. May be involved in LPS biosynthesis or polysaccharide transport.</text>
</comment>
<dbReference type="GO" id="GO:0016020">
    <property type="term" value="C:membrane"/>
    <property type="evidence" value="ECO:0007669"/>
    <property type="project" value="UniProtKB-SubCell"/>
</dbReference>
<feature type="chain" id="PRO_5024819105" description="Lectin-like protein BA14k" evidence="8">
    <location>
        <begin position="23"/>
        <end position="146"/>
    </location>
</feature>
<evidence type="ECO:0000256" key="6">
    <source>
        <dbReference type="ARBA" id="ARBA00025321"/>
    </source>
</evidence>
<dbReference type="EMBL" id="CACSAS010000001">
    <property type="protein sequence ID" value="CAA0096991.1"/>
    <property type="molecule type" value="Genomic_DNA"/>
</dbReference>
<evidence type="ECO:0000256" key="3">
    <source>
        <dbReference type="ARBA" id="ARBA00020552"/>
    </source>
</evidence>
<evidence type="ECO:0000313" key="9">
    <source>
        <dbReference type="EMBL" id="CAA0096991.1"/>
    </source>
</evidence>
<evidence type="ECO:0000256" key="4">
    <source>
        <dbReference type="ARBA" id="ARBA00022475"/>
    </source>
</evidence>
<evidence type="ECO:0000256" key="5">
    <source>
        <dbReference type="ARBA" id="ARBA00022734"/>
    </source>
</evidence>
<dbReference type="InterPro" id="IPR012413">
    <property type="entry name" value="BA14K"/>
</dbReference>
<dbReference type="RefSeq" id="WP_144342207.1">
    <property type="nucleotide sequence ID" value="NZ_CACSAS010000001.1"/>
</dbReference>
<proteinExistence type="inferred from homology"/>
<dbReference type="AlphaFoldDB" id="A0A5S9P159"/>
<dbReference type="Pfam" id="PF07886">
    <property type="entry name" value="BA14K"/>
    <property type="match status" value="1"/>
</dbReference>
<protein>
    <recommendedName>
        <fullName evidence="3">Lectin-like protein BA14k</fullName>
    </recommendedName>
</protein>
<feature type="transmembrane region" description="Helical" evidence="7">
    <location>
        <begin position="76"/>
        <end position="95"/>
    </location>
</feature>
<evidence type="ECO:0000256" key="2">
    <source>
        <dbReference type="ARBA" id="ARBA00010270"/>
    </source>
</evidence>
<accession>A0A5S9P159</accession>
<comment type="subcellular location">
    <subcellularLocation>
        <location evidence="1">Membrane</location>
        <topology evidence="1">Single-pass membrane protein</topology>
    </subcellularLocation>
</comment>
<reference evidence="9 10" key="1">
    <citation type="submission" date="2019-12" db="EMBL/GenBank/DDBJ databases">
        <authorList>
            <person name="Reyes-Prieto M."/>
        </authorList>
    </citation>
    <scope>NUCLEOTIDE SEQUENCE [LARGE SCALE GENOMIC DNA]</scope>
    <source>
        <strain evidence="9">HF14-78462</strain>
    </source>
</reference>
<evidence type="ECO:0000256" key="1">
    <source>
        <dbReference type="ARBA" id="ARBA00004167"/>
    </source>
</evidence>
<keyword evidence="4" id="KW-1003">Cell membrane</keyword>
<evidence type="ECO:0000256" key="8">
    <source>
        <dbReference type="SAM" id="SignalP"/>
    </source>
</evidence>
<dbReference type="GO" id="GO:0030246">
    <property type="term" value="F:carbohydrate binding"/>
    <property type="evidence" value="ECO:0007669"/>
    <property type="project" value="UniProtKB-KW"/>
</dbReference>
<gene>
    <name evidence="9" type="ORF">STARVERO_02081</name>
</gene>
<evidence type="ECO:0000256" key="7">
    <source>
        <dbReference type="SAM" id="Phobius"/>
    </source>
</evidence>
<dbReference type="Proteomes" id="UP000433050">
    <property type="component" value="Unassembled WGS sequence"/>
</dbReference>
<keyword evidence="7" id="KW-1133">Transmembrane helix</keyword>
<feature type="signal peptide" evidence="8">
    <location>
        <begin position="1"/>
        <end position="22"/>
    </location>
</feature>
<comment type="similarity">
    <text evidence="2">Belongs to the BA14k family.</text>
</comment>
<name>A0A5S9P159_9HYPH</name>